<evidence type="ECO:0000313" key="9">
    <source>
        <dbReference type="EnsemblMetazoa" id="HelroP66618"/>
    </source>
</evidence>
<dbReference type="InterPro" id="IPR021987">
    <property type="entry name" value="SLED"/>
</dbReference>
<gene>
    <name evidence="9" type="primary">20213929</name>
    <name evidence="8" type="ORF">HELRODRAFT_66618</name>
</gene>
<reference evidence="8 10" key="2">
    <citation type="journal article" date="2013" name="Nature">
        <title>Insights into bilaterian evolution from three spiralian genomes.</title>
        <authorList>
            <person name="Simakov O."/>
            <person name="Marletaz F."/>
            <person name="Cho S.J."/>
            <person name="Edsinger-Gonzales E."/>
            <person name="Havlak P."/>
            <person name="Hellsten U."/>
            <person name="Kuo D.H."/>
            <person name="Larsson T."/>
            <person name="Lv J."/>
            <person name="Arendt D."/>
            <person name="Savage R."/>
            <person name="Osoegawa K."/>
            <person name="de Jong P."/>
            <person name="Grimwood J."/>
            <person name="Chapman J.A."/>
            <person name="Shapiro H."/>
            <person name="Aerts A."/>
            <person name="Otillar R.P."/>
            <person name="Terry A.Y."/>
            <person name="Boore J.L."/>
            <person name="Grigoriev I.V."/>
            <person name="Lindberg D.R."/>
            <person name="Seaver E.C."/>
            <person name="Weisblat D.A."/>
            <person name="Putnam N.H."/>
            <person name="Rokhsar D.S."/>
        </authorList>
    </citation>
    <scope>NUCLEOTIDE SEQUENCE</scope>
</reference>
<feature type="compositionally biased region" description="Low complexity" evidence="6">
    <location>
        <begin position="685"/>
        <end position="694"/>
    </location>
</feature>
<dbReference type="CDD" id="cd20093">
    <property type="entry name" value="MBT_SFMBT_rpt1"/>
    <property type="match status" value="1"/>
</dbReference>
<keyword evidence="2" id="KW-0678">Repressor</keyword>
<sequence length="830" mass="94740">DDTKFVWDDYLESCQAIAAPSALFKHVECSLQNGLKKGMVVEVANKNPAGTFWVSIIVMSCGQLLMLKPACCNDDDSSFNFWCDMSTCDVKQTGWCRNTGNVLAPPADLIDKIPKDYQPLLEKLVNESQTPSLQMLEQKTGYLPFDQIEIGMYFEVQHQLEPLSIWFVQVVQNLGGRLLLHYSCDHDHDNDFWLFYTDLRLHPIGWCRSDDGNNGRMFAPPKYLIDKYPTTNWLHEQEECYKVALNKCSPLDVFKDQDAIEEHGFEEGWRLEMLDEESSTFHVAHVAQVVNKNYFIIQSDVFEVSATTDALKCCHFASTNIFPMNWCKENGFKLQPIPGQSGEFDWDDYLQQIAGTPASPDCFFQPVEEDLRFEEGMKLEVVNPNKNNQLCAATIDKVKCHLLSIKLDHTPSVARILPWDSHEIFPIGWCESNNYPLKAPTRKTLPSKDVNSESSFKNELEGYHWCSKIYFNTTCYSGPYLHKSRLNVLPKSVGPGPVINVMITVLTKLIGCAYKSSRVLRELQLEGPAKSNMHHQVLRTRYKMKNYSATVDICMRSNQIDSYCRDVCRRLLCCPNLISTHLYPLTCPENCLKLARSKHYHHFGEKKRKIGRPRGGHSNIEGDVDETTKKPKEILRKIKLIFNQEQIGEDRSYIVCGGDVESSCGDRSDDVSVDGEMGVDEDSRSSSAASWAGRSQRKRSKKSTFIDDGDWLDERKLKRKKNEVKNYDTNASENIVRSTNKQKDSSLKLLTNPEKWDVMDVVEYIKTTDCSKFARIFKEQEIDGRSLLLLDLPTVQFTIEPKLGPAVKLCDLVENIKGAYFKQFSSVITV</sequence>
<evidence type="ECO:0000313" key="8">
    <source>
        <dbReference type="EMBL" id="ESN98778.1"/>
    </source>
</evidence>
<dbReference type="InParanoid" id="T1FYN1"/>
<dbReference type="InterPro" id="IPR013761">
    <property type="entry name" value="SAM/pointed_sf"/>
</dbReference>
<keyword evidence="10" id="KW-1185">Reference proteome</keyword>
<dbReference type="EMBL" id="KB097143">
    <property type="protein sequence ID" value="ESN98778.1"/>
    <property type="molecule type" value="Genomic_DNA"/>
</dbReference>
<dbReference type="InterPro" id="IPR038348">
    <property type="entry name" value="SLED_sf"/>
</dbReference>
<dbReference type="OMA" id="HWSLKNG"/>
<feature type="region of interest" description="Disordered" evidence="6">
    <location>
        <begin position="662"/>
        <end position="696"/>
    </location>
</feature>
<dbReference type="SUPFAM" id="SSF63748">
    <property type="entry name" value="Tudor/PWWP/MBT"/>
    <property type="match status" value="4"/>
</dbReference>
<dbReference type="Pfam" id="PF02820">
    <property type="entry name" value="MBT"/>
    <property type="match status" value="4"/>
</dbReference>
<comment type="subcellular location">
    <subcellularLocation>
        <location evidence="1">Nucleus</location>
    </subcellularLocation>
</comment>
<dbReference type="PROSITE" id="PS51079">
    <property type="entry name" value="MBT"/>
    <property type="match status" value="4"/>
</dbReference>
<dbReference type="OrthoDB" id="5800688at2759"/>
<dbReference type="CDD" id="cd20094">
    <property type="entry name" value="MBT_SFMBT_rpt2"/>
    <property type="match status" value="1"/>
</dbReference>
<dbReference type="GO" id="GO:0005634">
    <property type="term" value="C:nucleus"/>
    <property type="evidence" value="ECO:0000318"/>
    <property type="project" value="GO_Central"/>
</dbReference>
<dbReference type="Proteomes" id="UP000015101">
    <property type="component" value="Unassembled WGS sequence"/>
</dbReference>
<dbReference type="SUPFAM" id="SSF47769">
    <property type="entry name" value="SAM/Pointed domain"/>
    <property type="match status" value="1"/>
</dbReference>
<feature type="repeat" description="MBT" evidence="5">
    <location>
        <begin position="231"/>
        <end position="337"/>
    </location>
</feature>
<dbReference type="InterPro" id="IPR050548">
    <property type="entry name" value="PcG_chromatin_remod_factors"/>
</dbReference>
<dbReference type="GO" id="GO:0042393">
    <property type="term" value="F:histone binding"/>
    <property type="evidence" value="ECO:0000318"/>
    <property type="project" value="GO_Central"/>
</dbReference>
<dbReference type="Gene3D" id="2.30.30.140">
    <property type="match status" value="4"/>
</dbReference>
<dbReference type="AlphaFoldDB" id="T1FYN1"/>
<proteinExistence type="predicted"/>
<keyword evidence="4" id="KW-0539">Nucleus</keyword>
<dbReference type="KEGG" id="hro:HELRODRAFT_66618"/>
<dbReference type="RefSeq" id="XP_009022443.1">
    <property type="nucleotide sequence ID" value="XM_009024195.1"/>
</dbReference>
<evidence type="ECO:0000256" key="1">
    <source>
        <dbReference type="ARBA" id="ARBA00004123"/>
    </source>
</evidence>
<dbReference type="CDD" id="cd20096">
    <property type="entry name" value="MBT_SFMBT_rpt4"/>
    <property type="match status" value="1"/>
</dbReference>
<dbReference type="EnsemblMetazoa" id="HelroT66618">
    <property type="protein sequence ID" value="HelroP66618"/>
    <property type="gene ID" value="HelroG66618"/>
</dbReference>
<evidence type="ECO:0000313" key="10">
    <source>
        <dbReference type="Proteomes" id="UP000015101"/>
    </source>
</evidence>
<protein>
    <recommendedName>
        <fullName evidence="7">SLED domain-containing protein</fullName>
    </recommendedName>
</protein>
<organism evidence="9 10">
    <name type="scientific">Helobdella robusta</name>
    <name type="common">Californian leech</name>
    <dbReference type="NCBI Taxonomy" id="6412"/>
    <lineage>
        <taxon>Eukaryota</taxon>
        <taxon>Metazoa</taxon>
        <taxon>Spiralia</taxon>
        <taxon>Lophotrochozoa</taxon>
        <taxon>Annelida</taxon>
        <taxon>Clitellata</taxon>
        <taxon>Hirudinea</taxon>
        <taxon>Rhynchobdellida</taxon>
        <taxon>Glossiphoniidae</taxon>
        <taxon>Helobdella</taxon>
    </lineage>
</organism>
<feature type="repeat" description="MBT" evidence="5">
    <location>
        <begin position="5"/>
        <end position="106"/>
    </location>
</feature>
<evidence type="ECO:0000256" key="3">
    <source>
        <dbReference type="ARBA" id="ARBA00022737"/>
    </source>
</evidence>
<accession>T1FYN1</accession>
<dbReference type="Pfam" id="PF12140">
    <property type="entry name" value="SLED"/>
    <property type="match status" value="1"/>
</dbReference>
<dbReference type="CDD" id="cd20095">
    <property type="entry name" value="MBT_SFMBT_rpt3"/>
    <property type="match status" value="1"/>
</dbReference>
<dbReference type="InterPro" id="IPR004092">
    <property type="entry name" value="Mbt"/>
</dbReference>
<name>T1FYN1_HELRO</name>
<feature type="repeat" description="MBT" evidence="5">
    <location>
        <begin position="344"/>
        <end position="440"/>
    </location>
</feature>
<dbReference type="GeneID" id="20213929"/>
<evidence type="ECO:0000256" key="5">
    <source>
        <dbReference type="PROSITE-ProRule" id="PRU00459"/>
    </source>
</evidence>
<dbReference type="CTD" id="20213929"/>
<dbReference type="PANTHER" id="PTHR12247">
    <property type="entry name" value="POLYCOMB GROUP PROTEIN"/>
    <property type="match status" value="1"/>
</dbReference>
<dbReference type="HOGENOM" id="CLU_005352_0_0_1"/>
<evidence type="ECO:0000259" key="7">
    <source>
        <dbReference type="Pfam" id="PF12140"/>
    </source>
</evidence>
<dbReference type="eggNOG" id="KOG3766">
    <property type="taxonomic scope" value="Eukaryota"/>
</dbReference>
<evidence type="ECO:0000256" key="4">
    <source>
        <dbReference type="ARBA" id="ARBA00023242"/>
    </source>
</evidence>
<dbReference type="Gene3D" id="3.90.1150.190">
    <property type="entry name" value="SLED domain"/>
    <property type="match status" value="1"/>
</dbReference>
<reference evidence="10" key="1">
    <citation type="submission" date="2012-12" db="EMBL/GenBank/DDBJ databases">
        <authorList>
            <person name="Hellsten U."/>
            <person name="Grimwood J."/>
            <person name="Chapman J.A."/>
            <person name="Shapiro H."/>
            <person name="Aerts A."/>
            <person name="Otillar R.P."/>
            <person name="Terry A.Y."/>
            <person name="Boore J.L."/>
            <person name="Simakov O."/>
            <person name="Marletaz F."/>
            <person name="Cho S.-J."/>
            <person name="Edsinger-Gonzales E."/>
            <person name="Havlak P."/>
            <person name="Kuo D.-H."/>
            <person name="Larsson T."/>
            <person name="Lv J."/>
            <person name="Arendt D."/>
            <person name="Savage R."/>
            <person name="Osoegawa K."/>
            <person name="de Jong P."/>
            <person name="Lindberg D.R."/>
            <person name="Seaver E.C."/>
            <person name="Weisblat D.A."/>
            <person name="Putnam N.H."/>
            <person name="Grigoriev I.V."/>
            <person name="Rokhsar D.S."/>
        </authorList>
    </citation>
    <scope>NUCLEOTIDE SEQUENCE</scope>
</reference>
<dbReference type="GO" id="GO:0003682">
    <property type="term" value="F:chromatin binding"/>
    <property type="evidence" value="ECO:0000318"/>
    <property type="project" value="GO_Central"/>
</dbReference>
<dbReference type="FunCoup" id="T1FYN1">
    <property type="interactions" value="1458"/>
</dbReference>
<keyword evidence="3" id="KW-0677">Repeat</keyword>
<evidence type="ECO:0000256" key="2">
    <source>
        <dbReference type="ARBA" id="ARBA00022491"/>
    </source>
</evidence>
<evidence type="ECO:0000256" key="6">
    <source>
        <dbReference type="SAM" id="MobiDB-lite"/>
    </source>
</evidence>
<dbReference type="STRING" id="6412.T1FYN1"/>
<dbReference type="EMBL" id="AMQM01001052">
    <property type="status" value="NOT_ANNOTATED_CDS"/>
    <property type="molecule type" value="Genomic_DNA"/>
</dbReference>
<reference evidence="9" key="3">
    <citation type="submission" date="2015-06" db="UniProtKB">
        <authorList>
            <consortium name="EnsemblMetazoa"/>
        </authorList>
    </citation>
    <scope>IDENTIFICATION</scope>
</reference>
<dbReference type="SMART" id="SM00561">
    <property type="entry name" value="MBT"/>
    <property type="match status" value="4"/>
</dbReference>
<feature type="repeat" description="MBT" evidence="5">
    <location>
        <begin position="115"/>
        <end position="217"/>
    </location>
</feature>
<feature type="domain" description="SLED" evidence="7">
    <location>
        <begin position="466"/>
        <end position="580"/>
    </location>
</feature>
<feature type="compositionally biased region" description="Acidic residues" evidence="6">
    <location>
        <begin position="671"/>
        <end position="680"/>
    </location>
</feature>
<dbReference type="PANTHER" id="PTHR12247:SF129">
    <property type="entry name" value="SOP-2-RELATED PROTEIN 3"/>
    <property type="match status" value="1"/>
</dbReference>
<dbReference type="GO" id="GO:0045892">
    <property type="term" value="P:negative regulation of DNA-templated transcription"/>
    <property type="evidence" value="ECO:0000318"/>
    <property type="project" value="GO_Central"/>
</dbReference>
<dbReference type="Gene3D" id="1.10.150.50">
    <property type="entry name" value="Transcription Factor, Ets-1"/>
    <property type="match status" value="1"/>
</dbReference>